<evidence type="ECO:0000313" key="2">
    <source>
        <dbReference type="Proteomes" id="UP000782475"/>
    </source>
</evidence>
<dbReference type="Proteomes" id="UP000782475">
    <property type="component" value="Unassembled WGS sequence"/>
</dbReference>
<organism evidence="1 2">
    <name type="scientific">Stutzerimonas chloritidismutans</name>
    <name type="common">Pseudomonas chloritidismutans</name>
    <dbReference type="NCBI Taxonomy" id="203192"/>
    <lineage>
        <taxon>Bacteria</taxon>
        <taxon>Pseudomonadati</taxon>
        <taxon>Pseudomonadota</taxon>
        <taxon>Gammaproteobacteria</taxon>
        <taxon>Pseudomonadales</taxon>
        <taxon>Pseudomonadaceae</taxon>
        <taxon>Stutzerimonas</taxon>
    </lineage>
</organism>
<proteinExistence type="predicted"/>
<name>A0ACC5VF05_STUCH</name>
<keyword evidence="2" id="KW-1185">Reference proteome</keyword>
<protein>
    <submittedName>
        <fullName evidence="1">Uncharacterized protein</fullName>
    </submittedName>
</protein>
<comment type="caution">
    <text evidence="1">The sequence shown here is derived from an EMBL/GenBank/DDBJ whole genome shotgun (WGS) entry which is preliminary data.</text>
</comment>
<sequence>MAIVKTQLVIDGKNNTKKAIGEVDNDLGRLSGTAKAAGAAILGAFSVGVVAGFVKQSALAVIQMERMAKLSGATSEQFQKWAYASRTVGIEQDKLGDIFKDVQDKVGDFLQTGGGPLADFFENIAPAAGVTAEQFRNLSGPDALQLYVKTLESANLSQAEMTFYMEAIANDASLLLPLLRNNGAAYAELAEQAKELGLILSSDTVQQASQFNQSMNALGAISQGAGQQIAAELLPSLNELSGLMVDVSKEGAYTSRVAEVLGFAMKVLASTVLIAGNGFGNLGRRIAGAAAAAVATAKGDFAQAAEILRMVGEDNERETKLVMERVSKLWTDGYTDVGRQVSSVNTALSASTQEAGARVVKTTEEMKEAYKSLSADARKALDSITAEERKAASEVEKVRKERLAIEERYSAALAQLRGGGVGEASYGAAQALKVGARQSLDAGDLEGAKRQAQQALEMLLDLQAAGENTYGLTGFAKELQAIEMQANSLEKTAADQKLAQITAELERVQKLSDVKITVGMTPEAIEAAKQQLQKLAEYLGKEMVITPTIAAPSGDFSQPYTLQDPGPEPAGYATGGYIRGPGTGTSDSILMYGSNGEYMINAAAVRKLGVPFLNMINQGIVPPSIPRFAEGGLIGQVASMEPHMPRLGVIDFKLGGDTYQLYAPANQVDPLRAAARKFGRTHR</sequence>
<dbReference type="EMBL" id="JAHHFP010000011">
    <property type="protein sequence ID" value="MBX7271122.1"/>
    <property type="molecule type" value="Genomic_DNA"/>
</dbReference>
<reference evidence="1 2" key="1">
    <citation type="journal article" date="2021" name="Appl. Microbiol. Biotechnol.">
        <title>Biotechnological applications of marine bacteria in bioremediation of environments polluted with hydrocarbons and plastics.</title>
        <authorList>
            <person name="Muriel-Millan L.F."/>
            <person name="Millan-Lopez S."/>
            <person name="Pardo-Lopez L."/>
        </authorList>
    </citation>
    <scope>NUCLEOTIDE SEQUENCE [LARGE SCALE GENOMIC DNA]</scope>
    <source>
        <strain evidence="1 2">GOM4</strain>
    </source>
</reference>
<gene>
    <name evidence="1" type="ORF">KJJ99_04830</name>
</gene>
<accession>A0ACC5VF05</accession>
<evidence type="ECO:0000313" key="1">
    <source>
        <dbReference type="EMBL" id="MBX7271122.1"/>
    </source>
</evidence>